<protein>
    <submittedName>
        <fullName evidence="1">Uncharacterized protein</fullName>
    </submittedName>
</protein>
<evidence type="ECO:0000313" key="2">
    <source>
        <dbReference type="Proteomes" id="UP001148629"/>
    </source>
</evidence>
<comment type="caution">
    <text evidence="1">The sequence shown here is derived from an EMBL/GenBank/DDBJ whole genome shotgun (WGS) entry which is preliminary data.</text>
</comment>
<organism evidence="1 2">
    <name type="scientific">Fusarium decemcellulare</name>
    <dbReference type="NCBI Taxonomy" id="57161"/>
    <lineage>
        <taxon>Eukaryota</taxon>
        <taxon>Fungi</taxon>
        <taxon>Dikarya</taxon>
        <taxon>Ascomycota</taxon>
        <taxon>Pezizomycotina</taxon>
        <taxon>Sordariomycetes</taxon>
        <taxon>Hypocreomycetidae</taxon>
        <taxon>Hypocreales</taxon>
        <taxon>Nectriaceae</taxon>
        <taxon>Fusarium</taxon>
        <taxon>Fusarium decemcellulare species complex</taxon>
    </lineage>
</organism>
<reference evidence="1" key="1">
    <citation type="submission" date="2022-08" db="EMBL/GenBank/DDBJ databases">
        <title>Genome Sequence of Fusarium decemcellulare.</title>
        <authorList>
            <person name="Buettner E."/>
        </authorList>
    </citation>
    <scope>NUCLEOTIDE SEQUENCE</scope>
    <source>
        <strain evidence="1">Babe19</strain>
    </source>
</reference>
<evidence type="ECO:0000313" key="1">
    <source>
        <dbReference type="EMBL" id="KAJ3504279.1"/>
    </source>
</evidence>
<proteinExistence type="predicted"/>
<dbReference type="Proteomes" id="UP001148629">
    <property type="component" value="Unassembled WGS sequence"/>
</dbReference>
<name>A0ACC1RAY9_9HYPO</name>
<dbReference type="EMBL" id="JANRMS010005012">
    <property type="protein sequence ID" value="KAJ3504279.1"/>
    <property type="molecule type" value="Genomic_DNA"/>
</dbReference>
<keyword evidence="2" id="KW-1185">Reference proteome</keyword>
<sequence>MSGYDDIISMIQKYHAREVSQRYWRGVHFFVALLVWLACLVAVWFSPKNYVAFVLMLISSLGLAAGVVDGLLSLLFFSWEIRGLKEFEWEIRNAKAVASGDLVALTESETHNSPDRRPKSQ</sequence>
<accession>A0ACC1RAY9</accession>
<gene>
    <name evidence="1" type="ORF">NM208_g16362</name>
</gene>